<dbReference type="AlphaFoldDB" id="A0A163BLN1"/>
<feature type="coiled-coil region" evidence="6">
    <location>
        <begin position="246"/>
        <end position="273"/>
    </location>
</feature>
<dbReference type="GO" id="GO:0005524">
    <property type="term" value="F:ATP binding"/>
    <property type="evidence" value="ECO:0007669"/>
    <property type="project" value="UniProtKB-KW"/>
</dbReference>
<sequence>MLSVSNLSVQFGKRILFDEVNTSFTQGNCYGIIGANGAGKSTFLKILSGALEPTSGHVHLEPGKRMSVLEQNHYAYDEYTVLEAVIMGNKPLYKIKTEIDALYADYTDENAEKIGELQVQFEEMNGWNADSDAATMLSNLGIKEDLHYTQMSDLDTKQRVRVLIAQCLFGKPDVLIMDEPTNDLDYETISWLEHFLANYDNTVIVVSHDRHFLDAVCTHISDIDFSKINQYSGNYTFWYESSQLAARQRAQQNKKAEEKKKELQEFIARFSANVAKSKQATSRKKMIEKLNIEDIKPSSRRYPAIIFERDREAGDQILNVENLAASVEGEVLFKGIDINLNKGDKVVVFSKDSRATTAFYQIVNDNQKADEGKFSWGITTTQSYLPSDNSSFFKNDLTLVDWLRQWATTEEEREEVFIRGFLGKMIFSGEEALKKSNVLSGGEKVRCMLSKMMMTRANVVMLDEPTNHLDLESITAFNNSLKKFKGTVLFTTHDHEFAQTVGNRVIELTPNGVIDRYTTFDEYMSDPKVKELREKMYAVNA</sequence>
<keyword evidence="6" id="KW-0175">Coiled coil</keyword>
<name>A0A163BLN1_9FLAO</name>
<evidence type="ECO:0000313" key="8">
    <source>
        <dbReference type="EMBL" id="KZS41520.1"/>
    </source>
</evidence>
<dbReference type="SMART" id="SM00382">
    <property type="entry name" value="AAA"/>
    <property type="match status" value="1"/>
</dbReference>
<dbReference type="Gene3D" id="3.40.50.300">
    <property type="entry name" value="P-loop containing nucleotide triphosphate hydrolases"/>
    <property type="match status" value="2"/>
</dbReference>
<dbReference type="PANTHER" id="PTHR42855">
    <property type="entry name" value="ABC TRANSPORTER ATP-BINDING SUBUNIT"/>
    <property type="match status" value="1"/>
</dbReference>
<dbReference type="SUPFAM" id="SSF52540">
    <property type="entry name" value="P-loop containing nucleoside triphosphate hydrolases"/>
    <property type="match status" value="2"/>
</dbReference>
<dbReference type="OrthoDB" id="1521973at2"/>
<keyword evidence="2" id="KW-0547">Nucleotide-binding</keyword>
<comment type="similarity">
    <text evidence="4">Belongs to the ABC transporter superfamily. ABCF family. YbiT subfamily.</text>
</comment>
<dbReference type="CDD" id="cd03221">
    <property type="entry name" value="ABCF_EF-3"/>
    <property type="match status" value="2"/>
</dbReference>
<gene>
    <name evidence="8" type="ORF">AWE51_21165</name>
</gene>
<evidence type="ECO:0000256" key="4">
    <source>
        <dbReference type="ARBA" id="ARBA00061551"/>
    </source>
</evidence>
<feature type="domain" description="ABC transporter" evidence="7">
    <location>
        <begin position="318"/>
        <end position="536"/>
    </location>
</feature>
<dbReference type="PROSITE" id="PS50893">
    <property type="entry name" value="ABC_TRANSPORTER_2"/>
    <property type="match status" value="2"/>
</dbReference>
<dbReference type="EMBL" id="LQRT01000004">
    <property type="protein sequence ID" value="KZS41520.1"/>
    <property type="molecule type" value="Genomic_DNA"/>
</dbReference>
<keyword evidence="3 8" id="KW-0067">ATP-binding</keyword>
<evidence type="ECO:0000256" key="5">
    <source>
        <dbReference type="ARBA" id="ARBA00074044"/>
    </source>
</evidence>
<comment type="caution">
    <text evidence="8">The sequence shown here is derived from an EMBL/GenBank/DDBJ whole genome shotgun (WGS) entry which is preliminary data.</text>
</comment>
<dbReference type="FunFam" id="3.40.50.300:FF:000070">
    <property type="entry name" value="Putative ABC transporter ATP-binding component"/>
    <property type="match status" value="1"/>
</dbReference>
<reference evidence="8 9" key="1">
    <citation type="submission" date="2016-01" db="EMBL/GenBank/DDBJ databases">
        <title>The draft genome sequence of Aquimarina sp. RZW4-3-2.</title>
        <authorList>
            <person name="Wang Y."/>
        </authorList>
    </citation>
    <scope>NUCLEOTIDE SEQUENCE [LARGE SCALE GENOMIC DNA]</scope>
    <source>
        <strain evidence="8 9">RZW4-3-2</strain>
    </source>
</reference>
<dbReference type="InterPro" id="IPR051309">
    <property type="entry name" value="ABCF_ATPase"/>
</dbReference>
<dbReference type="Pfam" id="PF12848">
    <property type="entry name" value="ABC_tran_Xtn"/>
    <property type="match status" value="1"/>
</dbReference>
<proteinExistence type="inferred from homology"/>
<evidence type="ECO:0000256" key="6">
    <source>
        <dbReference type="SAM" id="Coils"/>
    </source>
</evidence>
<dbReference type="InterPro" id="IPR003593">
    <property type="entry name" value="AAA+_ATPase"/>
</dbReference>
<dbReference type="GO" id="GO:0016887">
    <property type="term" value="F:ATP hydrolysis activity"/>
    <property type="evidence" value="ECO:0007669"/>
    <property type="project" value="InterPro"/>
</dbReference>
<evidence type="ECO:0000313" key="9">
    <source>
        <dbReference type="Proteomes" id="UP000076715"/>
    </source>
</evidence>
<protein>
    <recommendedName>
        <fullName evidence="5">Probable ATP-binding protein YbiT</fullName>
    </recommendedName>
</protein>
<evidence type="ECO:0000256" key="1">
    <source>
        <dbReference type="ARBA" id="ARBA00022737"/>
    </source>
</evidence>
<dbReference type="FunFam" id="3.40.50.300:FF:000011">
    <property type="entry name" value="Putative ABC transporter ATP-binding component"/>
    <property type="match status" value="1"/>
</dbReference>
<dbReference type="InterPro" id="IPR032781">
    <property type="entry name" value="ABC_tran_Xtn"/>
</dbReference>
<keyword evidence="9" id="KW-1185">Reference proteome</keyword>
<dbReference type="Proteomes" id="UP000076715">
    <property type="component" value="Unassembled WGS sequence"/>
</dbReference>
<keyword evidence="1" id="KW-0677">Repeat</keyword>
<accession>A0A163BLN1</accession>
<organism evidence="8 9">
    <name type="scientific">Aquimarina aggregata</name>
    <dbReference type="NCBI Taxonomy" id="1642818"/>
    <lineage>
        <taxon>Bacteria</taxon>
        <taxon>Pseudomonadati</taxon>
        <taxon>Bacteroidota</taxon>
        <taxon>Flavobacteriia</taxon>
        <taxon>Flavobacteriales</taxon>
        <taxon>Flavobacteriaceae</taxon>
        <taxon>Aquimarina</taxon>
    </lineage>
</organism>
<dbReference type="STRING" id="1642818.AWE51_21165"/>
<evidence type="ECO:0000259" key="7">
    <source>
        <dbReference type="PROSITE" id="PS50893"/>
    </source>
</evidence>
<feature type="domain" description="ABC transporter" evidence="7">
    <location>
        <begin position="2"/>
        <end position="250"/>
    </location>
</feature>
<dbReference type="InterPro" id="IPR027417">
    <property type="entry name" value="P-loop_NTPase"/>
</dbReference>
<evidence type="ECO:0000256" key="2">
    <source>
        <dbReference type="ARBA" id="ARBA00022741"/>
    </source>
</evidence>
<evidence type="ECO:0000256" key="3">
    <source>
        <dbReference type="ARBA" id="ARBA00022840"/>
    </source>
</evidence>
<dbReference type="Pfam" id="PF00005">
    <property type="entry name" value="ABC_tran"/>
    <property type="match status" value="2"/>
</dbReference>
<dbReference type="RefSeq" id="WP_066311802.1">
    <property type="nucleotide sequence ID" value="NZ_CANLSS010000014.1"/>
</dbReference>
<dbReference type="InterPro" id="IPR003439">
    <property type="entry name" value="ABC_transporter-like_ATP-bd"/>
</dbReference>
<dbReference type="PANTHER" id="PTHR42855:SF2">
    <property type="entry name" value="DRUG RESISTANCE ABC TRANSPORTER,ATP-BINDING PROTEIN"/>
    <property type="match status" value="1"/>
</dbReference>